<evidence type="ECO:0000259" key="11">
    <source>
        <dbReference type="PROSITE" id="PS51643"/>
    </source>
</evidence>
<dbReference type="EMBL" id="BJMH01000001">
    <property type="protein sequence ID" value="GEB30663.1"/>
    <property type="molecule type" value="Genomic_DNA"/>
</dbReference>
<dbReference type="AlphaFoldDB" id="A0A4Y3PAS7"/>
<keyword evidence="5" id="KW-0547">Nucleotide-binding</keyword>
<dbReference type="NCBIfam" id="TIGR01587">
    <property type="entry name" value="cas3_core"/>
    <property type="match status" value="1"/>
</dbReference>
<gene>
    <name evidence="12" type="primary">cas3</name>
    <name evidence="12" type="ORF">BPA01_02430</name>
</gene>
<dbReference type="InterPro" id="IPR011545">
    <property type="entry name" value="DEAD/DEAH_box_helicase_dom"/>
</dbReference>
<proteinExistence type="inferred from homology"/>
<keyword evidence="3" id="KW-0540">Nuclease</keyword>
<evidence type="ECO:0000256" key="9">
    <source>
        <dbReference type="ARBA" id="ARBA00023118"/>
    </source>
</evidence>
<evidence type="ECO:0000256" key="1">
    <source>
        <dbReference type="ARBA" id="ARBA00006847"/>
    </source>
</evidence>
<dbReference type="InterPro" id="IPR027417">
    <property type="entry name" value="P-loop_NTPase"/>
</dbReference>
<dbReference type="Proteomes" id="UP000316882">
    <property type="component" value="Unassembled WGS sequence"/>
</dbReference>
<evidence type="ECO:0000313" key="13">
    <source>
        <dbReference type="Proteomes" id="UP000316882"/>
    </source>
</evidence>
<comment type="similarity">
    <text evidence="1">In the N-terminal section; belongs to the CRISPR-associated nuclease Cas3-HD family.</text>
</comment>
<sequence length="752" mass="84947">MEFYAHSKDNGDYQLLKIHLEAVAERCKSNADIFGLGQLGYIIGLMHDVGKYSELFQERVRGKNVRVDHSTAGAKWMLDKQSYSRHIGTSGAAAYLATLAAMSISGHHGGLQNYGTRDEEGSFKKRVSKSDAEIPSWSSAWDEIQVPLGKVPIPPVFQPELLLKHKHLLAWKYSFLGRMLYSCLVDADSIDTRDFASDADRLMIQERNQPSMEQLLERLNNYLRPFKQAEDTQINRQRRQIQDVCRRQAQSARGLFSLSVPTGGGKTLSSMVFALEHAKVCKLRRIIYVIPFTSIIEQNARVFRRALGEDAVLEHHSNFNMEEYEENHDPKEARLLKLNSENWDASVVVTTSVQFFESLFSNRRSKCRKLHNIAGSVIVIDEAQSLPRGYVMPCLHAIQELVEHYQCSVVLCTATQPPWDKLGVQTKEILDDPTPVQLMDMFKRVQVSVYGAVDDAVTDETVVDWIADAGQVLCIVNTRKHARLLFEHLKLLHIDGIYHLSGRMCASHRQSILEEIKKRLAAGLPCRVVSTQLIEAGVDVDFPKVFRAMAGLDSIAQAAGRCNREGGAVLGEVRVFYPERHGMPTKGWMKETAAEAQHVLRYEGDALSLSAMRNYFDRIYGFNDNTVLQKTDDKGIMELLSLKNMNLQIPYEEIADRFQFIDGQMQSIVVPYDAKATEAIEALRYSAHPAGIMRKLQTYSVQVYQFELAAMLRADLLASSGGVLYLTESAYYNKETGLLQPEDLVEHEVLLF</sequence>
<keyword evidence="7" id="KW-0347">Helicase</keyword>
<evidence type="ECO:0000256" key="8">
    <source>
        <dbReference type="ARBA" id="ARBA00022840"/>
    </source>
</evidence>
<name>A0A4Y3PAS7_BREPA</name>
<evidence type="ECO:0000256" key="2">
    <source>
        <dbReference type="ARBA" id="ARBA00009046"/>
    </source>
</evidence>
<dbReference type="GO" id="GO:0004519">
    <property type="term" value="F:endonuclease activity"/>
    <property type="evidence" value="ECO:0007669"/>
    <property type="project" value="UniProtKB-KW"/>
</dbReference>
<dbReference type="GO" id="GO:0004386">
    <property type="term" value="F:helicase activity"/>
    <property type="evidence" value="ECO:0007669"/>
    <property type="project" value="UniProtKB-KW"/>
</dbReference>
<protein>
    <submittedName>
        <fullName evidence="12">CRISPR-associated helicase/endonuclease Cas3</fullName>
    </submittedName>
</protein>
<dbReference type="GO" id="GO:0051607">
    <property type="term" value="P:defense response to virus"/>
    <property type="evidence" value="ECO:0007669"/>
    <property type="project" value="UniProtKB-KW"/>
</dbReference>
<dbReference type="CDD" id="cd17930">
    <property type="entry name" value="DEXHc_cas3"/>
    <property type="match status" value="1"/>
</dbReference>
<dbReference type="InterPro" id="IPR014001">
    <property type="entry name" value="Helicase_ATP-bd"/>
</dbReference>
<feature type="domain" description="Helicase ATP-binding" evidence="10">
    <location>
        <begin position="258"/>
        <end position="434"/>
    </location>
</feature>
<dbReference type="STRING" id="54914.AV540_16340"/>
<dbReference type="Gene3D" id="1.10.3210.30">
    <property type="match status" value="1"/>
</dbReference>
<dbReference type="PROSITE" id="PS51192">
    <property type="entry name" value="HELICASE_ATP_BIND_1"/>
    <property type="match status" value="1"/>
</dbReference>
<dbReference type="SUPFAM" id="SSF52540">
    <property type="entry name" value="P-loop containing nucleoside triphosphate hydrolases"/>
    <property type="match status" value="1"/>
</dbReference>
<dbReference type="PROSITE" id="PS51643">
    <property type="entry name" value="HD_CAS3"/>
    <property type="match status" value="1"/>
</dbReference>
<dbReference type="GO" id="GO:0003676">
    <property type="term" value="F:nucleic acid binding"/>
    <property type="evidence" value="ECO:0007669"/>
    <property type="project" value="InterPro"/>
</dbReference>
<keyword evidence="12" id="KW-0255">Endonuclease</keyword>
<keyword evidence="9" id="KW-0051">Antiviral defense</keyword>
<dbReference type="Pfam" id="PF00270">
    <property type="entry name" value="DEAD"/>
    <property type="match status" value="1"/>
</dbReference>
<comment type="similarity">
    <text evidence="2">In the central section; belongs to the CRISPR-associated helicase Cas3 family.</text>
</comment>
<keyword evidence="6" id="KW-0378">Hydrolase</keyword>
<dbReference type="GO" id="GO:0046872">
    <property type="term" value="F:metal ion binding"/>
    <property type="evidence" value="ECO:0007669"/>
    <property type="project" value="UniProtKB-KW"/>
</dbReference>
<keyword evidence="4" id="KW-0479">Metal-binding</keyword>
<accession>A0A4Y3PAS7</accession>
<evidence type="ECO:0000313" key="12">
    <source>
        <dbReference type="EMBL" id="GEB30663.1"/>
    </source>
</evidence>
<reference evidence="12 13" key="1">
    <citation type="submission" date="2019-06" db="EMBL/GenBank/DDBJ databases">
        <title>Whole genome shotgun sequence of Brevibacillus parabrevis NBRC 12334.</title>
        <authorList>
            <person name="Hosoyama A."/>
            <person name="Uohara A."/>
            <person name="Ohji S."/>
            <person name="Ichikawa N."/>
        </authorList>
    </citation>
    <scope>NUCLEOTIDE SEQUENCE [LARGE SCALE GENOMIC DNA]</scope>
    <source>
        <strain evidence="12 13">NBRC 12334</strain>
    </source>
</reference>
<evidence type="ECO:0000256" key="7">
    <source>
        <dbReference type="ARBA" id="ARBA00022806"/>
    </source>
</evidence>
<dbReference type="CDD" id="cd09641">
    <property type="entry name" value="Cas3''_I"/>
    <property type="match status" value="1"/>
</dbReference>
<feature type="domain" description="HD Cas3-type" evidence="11">
    <location>
        <begin position="9"/>
        <end position="190"/>
    </location>
</feature>
<evidence type="ECO:0000259" key="10">
    <source>
        <dbReference type="PROSITE" id="PS51192"/>
    </source>
</evidence>
<organism evidence="12 13">
    <name type="scientific">Brevibacillus parabrevis</name>
    <dbReference type="NCBI Taxonomy" id="54914"/>
    <lineage>
        <taxon>Bacteria</taxon>
        <taxon>Bacillati</taxon>
        <taxon>Bacillota</taxon>
        <taxon>Bacilli</taxon>
        <taxon>Bacillales</taxon>
        <taxon>Paenibacillaceae</taxon>
        <taxon>Brevibacillus</taxon>
    </lineage>
</organism>
<evidence type="ECO:0000256" key="3">
    <source>
        <dbReference type="ARBA" id="ARBA00022722"/>
    </source>
</evidence>
<dbReference type="Gene3D" id="3.40.50.300">
    <property type="entry name" value="P-loop containing nucleotide triphosphate hydrolases"/>
    <property type="match status" value="2"/>
</dbReference>
<dbReference type="Pfam" id="PF22590">
    <property type="entry name" value="Cas3-like_C_2"/>
    <property type="match status" value="1"/>
</dbReference>
<dbReference type="RefSeq" id="WP_122962940.1">
    <property type="nucleotide sequence ID" value="NZ_BJMH01000001.1"/>
</dbReference>
<keyword evidence="13" id="KW-1185">Reference proteome</keyword>
<comment type="caution">
    <text evidence="12">The sequence shown here is derived from an EMBL/GenBank/DDBJ whole genome shotgun (WGS) entry which is preliminary data.</text>
</comment>
<dbReference type="NCBIfam" id="TIGR01596">
    <property type="entry name" value="cas3_HD"/>
    <property type="match status" value="1"/>
</dbReference>
<evidence type="ECO:0000256" key="4">
    <source>
        <dbReference type="ARBA" id="ARBA00022723"/>
    </source>
</evidence>
<dbReference type="InterPro" id="IPR054712">
    <property type="entry name" value="Cas3-like_dom"/>
</dbReference>
<evidence type="ECO:0000256" key="5">
    <source>
        <dbReference type="ARBA" id="ARBA00022741"/>
    </source>
</evidence>
<dbReference type="InterPro" id="IPR006474">
    <property type="entry name" value="Helicase_Cas3_CRISPR-ass_core"/>
</dbReference>
<dbReference type="InterPro" id="IPR038257">
    <property type="entry name" value="CRISPR-assoc_Cas3_HD_sf"/>
</dbReference>
<dbReference type="InterPro" id="IPR006483">
    <property type="entry name" value="CRISPR-assoc_Cas3_HD"/>
</dbReference>
<dbReference type="SMART" id="SM00487">
    <property type="entry name" value="DEXDc"/>
    <property type="match status" value="1"/>
</dbReference>
<dbReference type="GO" id="GO:0005524">
    <property type="term" value="F:ATP binding"/>
    <property type="evidence" value="ECO:0007669"/>
    <property type="project" value="UniProtKB-KW"/>
</dbReference>
<keyword evidence="8" id="KW-0067">ATP-binding</keyword>
<dbReference type="GO" id="GO:0016787">
    <property type="term" value="F:hydrolase activity"/>
    <property type="evidence" value="ECO:0007669"/>
    <property type="project" value="UniProtKB-KW"/>
</dbReference>
<evidence type="ECO:0000256" key="6">
    <source>
        <dbReference type="ARBA" id="ARBA00022801"/>
    </source>
</evidence>